<evidence type="ECO:0000313" key="2">
    <source>
        <dbReference type="EMBL" id="RXK81689.1"/>
    </source>
</evidence>
<feature type="region of interest" description="Disordered" evidence="1">
    <location>
        <begin position="1"/>
        <end position="25"/>
    </location>
</feature>
<gene>
    <name evidence="2" type="ORF">ESB13_17995</name>
</gene>
<keyword evidence="3" id="KW-1185">Reference proteome</keyword>
<organism evidence="2 3">
    <name type="scientific">Filimonas effusa</name>
    <dbReference type="NCBI Taxonomy" id="2508721"/>
    <lineage>
        <taxon>Bacteria</taxon>
        <taxon>Pseudomonadati</taxon>
        <taxon>Bacteroidota</taxon>
        <taxon>Chitinophagia</taxon>
        <taxon>Chitinophagales</taxon>
        <taxon>Chitinophagaceae</taxon>
        <taxon>Filimonas</taxon>
    </lineage>
</organism>
<dbReference type="AlphaFoldDB" id="A0A4Q1D316"/>
<accession>A0A4Q1D316</accession>
<dbReference type="EMBL" id="SDHZ01000003">
    <property type="protein sequence ID" value="RXK81689.1"/>
    <property type="molecule type" value="Genomic_DNA"/>
</dbReference>
<protein>
    <submittedName>
        <fullName evidence="2">Uncharacterized protein</fullName>
    </submittedName>
</protein>
<dbReference type="OrthoDB" id="674039at2"/>
<dbReference type="RefSeq" id="WP_129005086.1">
    <property type="nucleotide sequence ID" value="NZ_SDHZ01000003.1"/>
</dbReference>
<dbReference type="Proteomes" id="UP000290545">
    <property type="component" value="Unassembled WGS sequence"/>
</dbReference>
<name>A0A4Q1D316_9BACT</name>
<evidence type="ECO:0000313" key="3">
    <source>
        <dbReference type="Proteomes" id="UP000290545"/>
    </source>
</evidence>
<comment type="caution">
    <text evidence="2">The sequence shown here is derived from an EMBL/GenBank/DDBJ whole genome shotgun (WGS) entry which is preliminary data.</text>
</comment>
<proteinExistence type="predicted"/>
<sequence length="116" mass="13290">MNRKKRTGSKTDKRNKSASPNKATEIHPFSETFYTINGVPGAARDEVTRICGWSIPTFYRRLRAVTFPPRSHKEHSRDGLSYLETIGILDVYIKITQETLSKLTSIKTKFIEDKTN</sequence>
<reference evidence="2 3" key="1">
    <citation type="submission" date="2019-01" db="EMBL/GenBank/DDBJ databases">
        <title>Filimonas sp. strain TTM-71.</title>
        <authorList>
            <person name="Chen W.-M."/>
        </authorList>
    </citation>
    <scope>NUCLEOTIDE SEQUENCE [LARGE SCALE GENOMIC DNA]</scope>
    <source>
        <strain evidence="2 3">TTM-71</strain>
    </source>
</reference>
<evidence type="ECO:0000256" key="1">
    <source>
        <dbReference type="SAM" id="MobiDB-lite"/>
    </source>
</evidence>